<comment type="subcellular location">
    <subcellularLocation>
        <location evidence="1">Nucleus</location>
    </subcellularLocation>
</comment>
<evidence type="ECO:0000256" key="2">
    <source>
        <dbReference type="ARBA" id="ARBA00011245"/>
    </source>
</evidence>
<dbReference type="PANTHER" id="PTHR13204">
    <property type="entry name" value="PTD012 PROTEIN"/>
    <property type="match status" value="1"/>
</dbReference>
<dbReference type="SMART" id="SM01168">
    <property type="entry name" value="DUF1907"/>
    <property type="match status" value="1"/>
</dbReference>
<dbReference type="Proteomes" id="UP000593567">
    <property type="component" value="Unassembled WGS sequence"/>
</dbReference>
<dbReference type="OrthoDB" id="5119241at2759"/>
<evidence type="ECO:0000256" key="1">
    <source>
        <dbReference type="ARBA" id="ARBA00004123"/>
    </source>
</evidence>
<keyword evidence="3" id="KW-0479">Metal-binding</keyword>
<reference evidence="8" key="1">
    <citation type="submission" date="2020-06" db="EMBL/GenBank/DDBJ databases">
        <title>Draft genome of Bugula neritina, a colonial animal packing powerful symbionts and potential medicines.</title>
        <authorList>
            <person name="Rayko M."/>
        </authorList>
    </citation>
    <scope>NUCLEOTIDE SEQUENCE [LARGE SCALE GENOMIC DNA]</scope>
    <source>
        <strain evidence="8">Kwan_BN1</strain>
    </source>
</reference>
<evidence type="ECO:0000256" key="6">
    <source>
        <dbReference type="ARBA" id="ARBA00023242"/>
    </source>
</evidence>
<evidence type="ECO:0000256" key="4">
    <source>
        <dbReference type="ARBA" id="ARBA00022801"/>
    </source>
</evidence>
<evidence type="ECO:0000256" key="3">
    <source>
        <dbReference type="ARBA" id="ARBA00022723"/>
    </source>
</evidence>
<accession>A0A7J7JJ22</accession>
<gene>
    <name evidence="8" type="ORF">EB796_015635</name>
</gene>
<comment type="caution">
    <text evidence="8">The sequence shown here is derived from an EMBL/GenBank/DDBJ whole genome shotgun (WGS) entry which is preliminary data.</text>
</comment>
<organism evidence="8 9">
    <name type="scientific">Bugula neritina</name>
    <name type="common">Brown bryozoan</name>
    <name type="synonym">Sertularia neritina</name>
    <dbReference type="NCBI Taxonomy" id="10212"/>
    <lineage>
        <taxon>Eukaryota</taxon>
        <taxon>Metazoa</taxon>
        <taxon>Spiralia</taxon>
        <taxon>Lophotrochozoa</taxon>
        <taxon>Bryozoa</taxon>
        <taxon>Gymnolaemata</taxon>
        <taxon>Cheilostomatida</taxon>
        <taxon>Flustrina</taxon>
        <taxon>Buguloidea</taxon>
        <taxon>Bugulidae</taxon>
        <taxon>Bugula</taxon>
    </lineage>
</organism>
<keyword evidence="9" id="KW-1185">Reference proteome</keyword>
<evidence type="ECO:0000259" key="7">
    <source>
        <dbReference type="SMART" id="SM01168"/>
    </source>
</evidence>
<feature type="domain" description="DUF1907" evidence="7">
    <location>
        <begin position="1"/>
        <end position="154"/>
    </location>
</feature>
<dbReference type="GO" id="GO:0005634">
    <property type="term" value="C:nucleus"/>
    <property type="evidence" value="ECO:0007669"/>
    <property type="project" value="UniProtKB-SubCell"/>
</dbReference>
<evidence type="ECO:0000313" key="8">
    <source>
        <dbReference type="EMBL" id="KAF6026057.1"/>
    </source>
</evidence>
<dbReference type="SUPFAM" id="SSF117856">
    <property type="entry name" value="AF0104/ALDC/Ptd012-like"/>
    <property type="match status" value="1"/>
</dbReference>
<keyword evidence="5" id="KW-0862">Zinc</keyword>
<dbReference type="AlphaFoldDB" id="A0A7J7JJ22"/>
<comment type="subunit">
    <text evidence="2">Monomer.</text>
</comment>
<dbReference type="InterPro" id="IPR015021">
    <property type="entry name" value="C11orf54_DUF1907"/>
</dbReference>
<evidence type="ECO:0000313" key="9">
    <source>
        <dbReference type="Proteomes" id="UP000593567"/>
    </source>
</evidence>
<dbReference type="PANTHER" id="PTHR13204:SF1">
    <property type="entry name" value="ESTER HYDROLASE C11ORF54"/>
    <property type="match status" value="1"/>
</dbReference>
<protein>
    <submittedName>
        <fullName evidence="8">C11orf54</fullName>
    </submittedName>
</protein>
<dbReference type="GO" id="GO:0016788">
    <property type="term" value="F:hydrolase activity, acting on ester bonds"/>
    <property type="evidence" value="ECO:0007669"/>
    <property type="project" value="TreeGrafter"/>
</dbReference>
<sequence length="166" mass="19023">MERLLHILTHYLLNTSFKKFSVLEVKARTRTGNENFMSAIRKVLAEHYGDQPVALGGTFLLEQGKAKFHIMPDFSTCPVDTEEKLNNWLKFYEYEAPVTAVGYLVSHDPGLDLRVEHFHCFTNRGVGGHYHYDTTPDEVAYRGYFGIADTLYRIDQPPVTSEFGKD</sequence>
<proteinExistence type="predicted"/>
<keyword evidence="4" id="KW-0378">Hydrolase</keyword>
<keyword evidence="6" id="KW-0539">Nucleus</keyword>
<dbReference type="GO" id="GO:0008270">
    <property type="term" value="F:zinc ion binding"/>
    <property type="evidence" value="ECO:0007669"/>
    <property type="project" value="TreeGrafter"/>
</dbReference>
<evidence type="ECO:0000256" key="5">
    <source>
        <dbReference type="ARBA" id="ARBA00022833"/>
    </source>
</evidence>
<dbReference type="EMBL" id="VXIV02002359">
    <property type="protein sequence ID" value="KAF6026057.1"/>
    <property type="molecule type" value="Genomic_DNA"/>
</dbReference>
<dbReference type="Pfam" id="PF08925">
    <property type="entry name" value="DUF1907"/>
    <property type="match status" value="1"/>
</dbReference>
<name>A0A7J7JJ22_BUGNE</name>